<name>A0A0F5FEG4_9HYPH</name>
<dbReference type="PATRIC" id="fig|443610.3.peg.2367"/>
<keyword evidence="4" id="KW-0547">Nucleotide-binding</keyword>
<dbReference type="EC" id="2.7.13.3" evidence="2"/>
<evidence type="ECO:0000313" key="10">
    <source>
        <dbReference type="Proteomes" id="UP000033632"/>
    </source>
</evidence>
<keyword evidence="10" id="KW-1185">Reference proteome</keyword>
<evidence type="ECO:0000256" key="3">
    <source>
        <dbReference type="ARBA" id="ARBA00022679"/>
    </source>
</evidence>
<dbReference type="AlphaFoldDB" id="A0A0F5FEG4"/>
<accession>A0A0F5FEG4</accession>
<dbReference type="PANTHER" id="PTHR44936:SF10">
    <property type="entry name" value="SENSOR PROTEIN RSTB"/>
    <property type="match status" value="1"/>
</dbReference>
<comment type="caution">
    <text evidence="9">The sequence shown here is derived from an EMBL/GenBank/DDBJ whole genome shotgun (WGS) entry which is preliminary data.</text>
</comment>
<dbReference type="Gene3D" id="3.30.565.10">
    <property type="entry name" value="Histidine kinase-like ATPase, C-terminal domain"/>
    <property type="match status" value="1"/>
</dbReference>
<protein>
    <recommendedName>
        <fullName evidence="2">histidine kinase</fullName>
        <ecNumber evidence="2">2.7.13.3</ecNumber>
    </recommendedName>
</protein>
<dbReference type="CDD" id="cd00075">
    <property type="entry name" value="HATPase"/>
    <property type="match status" value="1"/>
</dbReference>
<dbReference type="PRINTS" id="PR00344">
    <property type="entry name" value="BCTRLSENSOR"/>
</dbReference>
<feature type="transmembrane region" description="Helical" evidence="7">
    <location>
        <begin position="21"/>
        <end position="40"/>
    </location>
</feature>
<keyword evidence="7" id="KW-1133">Transmembrane helix</keyword>
<dbReference type="OrthoDB" id="9784218at2"/>
<comment type="catalytic activity">
    <reaction evidence="1">
        <text>ATP + protein L-histidine = ADP + protein N-phospho-L-histidine.</text>
        <dbReference type="EC" id="2.7.13.3"/>
    </reaction>
</comment>
<dbReference type="Proteomes" id="UP000033632">
    <property type="component" value="Unassembled WGS sequence"/>
</dbReference>
<gene>
    <name evidence="9" type="ORF">VE25_20225</name>
</gene>
<dbReference type="SUPFAM" id="SSF55874">
    <property type="entry name" value="ATPase domain of HSP90 chaperone/DNA topoisomerase II/histidine kinase"/>
    <property type="match status" value="1"/>
</dbReference>
<proteinExistence type="predicted"/>
<dbReference type="InterPro" id="IPR003594">
    <property type="entry name" value="HATPase_dom"/>
</dbReference>
<evidence type="ECO:0000256" key="6">
    <source>
        <dbReference type="ARBA" id="ARBA00022840"/>
    </source>
</evidence>
<organism evidence="9 10">
    <name type="scientific">Devosia geojensis</name>
    <dbReference type="NCBI Taxonomy" id="443610"/>
    <lineage>
        <taxon>Bacteria</taxon>
        <taxon>Pseudomonadati</taxon>
        <taxon>Pseudomonadota</taxon>
        <taxon>Alphaproteobacteria</taxon>
        <taxon>Hyphomicrobiales</taxon>
        <taxon>Devosiaceae</taxon>
        <taxon>Devosia</taxon>
    </lineage>
</organism>
<dbReference type="InterPro" id="IPR004358">
    <property type="entry name" value="Sig_transdc_His_kin-like_C"/>
</dbReference>
<dbReference type="InterPro" id="IPR036890">
    <property type="entry name" value="HATPase_C_sf"/>
</dbReference>
<dbReference type="InterPro" id="IPR005467">
    <property type="entry name" value="His_kinase_dom"/>
</dbReference>
<dbReference type="InterPro" id="IPR050980">
    <property type="entry name" value="2C_sensor_his_kinase"/>
</dbReference>
<evidence type="ECO:0000256" key="1">
    <source>
        <dbReference type="ARBA" id="ARBA00000085"/>
    </source>
</evidence>
<evidence type="ECO:0000256" key="5">
    <source>
        <dbReference type="ARBA" id="ARBA00022777"/>
    </source>
</evidence>
<keyword evidence="7" id="KW-0812">Transmembrane</keyword>
<dbReference type="RefSeq" id="WP_046110481.1">
    <property type="nucleotide sequence ID" value="NZ_JZEX01000185.1"/>
</dbReference>
<evidence type="ECO:0000256" key="7">
    <source>
        <dbReference type="SAM" id="Phobius"/>
    </source>
</evidence>
<dbReference type="EMBL" id="JZEX01000185">
    <property type="protein sequence ID" value="KKB06980.1"/>
    <property type="molecule type" value="Genomic_DNA"/>
</dbReference>
<reference evidence="9 10" key="1">
    <citation type="submission" date="2015-03" db="EMBL/GenBank/DDBJ databases">
        <authorList>
            <person name="Hassan Y.I."/>
            <person name="Lepp D."/>
            <person name="Li X.-Z."/>
            <person name="Zhou T."/>
        </authorList>
    </citation>
    <scope>NUCLEOTIDE SEQUENCE [LARGE SCALE GENOMIC DNA]</scope>
    <source>
        <strain evidence="9 10">BD-c194</strain>
    </source>
</reference>
<keyword evidence="6" id="KW-0067">ATP-binding</keyword>
<dbReference type="PROSITE" id="PS50109">
    <property type="entry name" value="HIS_KIN"/>
    <property type="match status" value="1"/>
</dbReference>
<keyword evidence="5" id="KW-0418">Kinase</keyword>
<evidence type="ECO:0000313" key="9">
    <source>
        <dbReference type="EMBL" id="KKB06980.1"/>
    </source>
</evidence>
<dbReference type="Pfam" id="PF02518">
    <property type="entry name" value="HATPase_c"/>
    <property type="match status" value="1"/>
</dbReference>
<evidence type="ECO:0000256" key="4">
    <source>
        <dbReference type="ARBA" id="ARBA00022741"/>
    </source>
</evidence>
<feature type="transmembrane region" description="Helical" evidence="7">
    <location>
        <begin position="175"/>
        <end position="194"/>
    </location>
</feature>
<sequence length="479" mass="51395">MRARPQVLTNVLPGRFRGLSVKLIAMIVVVILGAGIAIYVPSIANFRLNWLDDRLRVGVVAARVLDAVPDVMSLPRSLTDRLLTAAGADAIVYRREGQSQLIELADAPTPREAVTADMRQRDPLTVIVGAFDTMLSGGGRTLRIVGSGDADESLVELLMLERPLYVEMLAYSRNILILSFVIAGITAFVLYVFVSQLFIRPVERLTQNILAFRQAPEDGTLIITPTSRRDEIGILERELAAMEAEIYSMLRQRRHLADLGLAVAKINHDLRNTLTSAQLLSDQVVALDDPKIQRLAPRLVNTLDKAIGFAQSVLDYGRESATPPQPRPVDLHALVEDAAFDAGLAGHPSVVFANEVPADLHVNVDAGQMTRVLVNLVKNAREALEAAGSRVPAPAIAVTAGETGEGVTISVSDNGPGLPPRARANLFVAFEGSARAGGTGLGLAIARELTEGHGGRLILADVPTGTRFDILLPASALVR</sequence>
<feature type="domain" description="Histidine kinase" evidence="8">
    <location>
        <begin position="265"/>
        <end position="476"/>
    </location>
</feature>
<dbReference type="GO" id="GO:0004673">
    <property type="term" value="F:protein histidine kinase activity"/>
    <property type="evidence" value="ECO:0007669"/>
    <property type="project" value="UniProtKB-EC"/>
</dbReference>
<evidence type="ECO:0000256" key="2">
    <source>
        <dbReference type="ARBA" id="ARBA00012438"/>
    </source>
</evidence>
<dbReference type="GO" id="GO:0005524">
    <property type="term" value="F:ATP binding"/>
    <property type="evidence" value="ECO:0007669"/>
    <property type="project" value="UniProtKB-KW"/>
</dbReference>
<keyword evidence="3" id="KW-0808">Transferase</keyword>
<dbReference type="Gene3D" id="6.10.340.10">
    <property type="match status" value="1"/>
</dbReference>
<evidence type="ECO:0000259" key="8">
    <source>
        <dbReference type="PROSITE" id="PS50109"/>
    </source>
</evidence>
<dbReference type="SMART" id="SM00387">
    <property type="entry name" value="HATPase_c"/>
    <property type="match status" value="1"/>
</dbReference>
<dbReference type="PANTHER" id="PTHR44936">
    <property type="entry name" value="SENSOR PROTEIN CREC"/>
    <property type="match status" value="1"/>
</dbReference>
<dbReference type="STRING" id="443610.VE25_20225"/>
<keyword evidence="7" id="KW-0472">Membrane</keyword>